<dbReference type="Gene3D" id="2.160.20.70">
    <property type="match status" value="1"/>
</dbReference>
<dbReference type="InterPro" id="IPR013033">
    <property type="entry name" value="MinC"/>
</dbReference>
<evidence type="ECO:0000256" key="2">
    <source>
        <dbReference type="ARBA" id="ARBA00022618"/>
    </source>
</evidence>
<dbReference type="GO" id="GO:0000902">
    <property type="term" value="P:cell morphogenesis"/>
    <property type="evidence" value="ECO:0007669"/>
    <property type="project" value="InterPro"/>
</dbReference>
<dbReference type="Pfam" id="PF22642">
    <property type="entry name" value="MinC_N_1"/>
    <property type="match status" value="1"/>
</dbReference>
<dbReference type="EMBL" id="JACJVO010000001">
    <property type="protein sequence ID" value="MBB6729317.1"/>
    <property type="molecule type" value="Genomic_DNA"/>
</dbReference>
<keyword evidence="4 6" id="KW-0131">Cell cycle</keyword>
<dbReference type="InterPro" id="IPR055219">
    <property type="entry name" value="MinC_N_1"/>
</dbReference>
<dbReference type="PANTHER" id="PTHR34108">
    <property type="entry name" value="SEPTUM SITE-DETERMINING PROTEIN MINC"/>
    <property type="match status" value="1"/>
</dbReference>
<sequence>MQAGIRVRLAEFILQGEGRTTLSGKPAITIKGTKEGLVFLLDDQCDLALLLDELQAKLDKHEQQLTGPMVHVAVKLGARKLGDEDKERIRSAIRRQGNFLVQSVESDEAVDESSDAKPVLQTRTGIVRSGQTVEHDGHLLLMGDVNPGGTIVCTGDIYIMGALRGTAHAGCAGNENAIIAASLMTPTQLRIAEVISRPPEEWASAEPTMEYAFLRNGVMELDKLTHLQSSRKEVMHFKGV</sequence>
<evidence type="ECO:0000313" key="9">
    <source>
        <dbReference type="EMBL" id="MBB6729317.1"/>
    </source>
</evidence>
<name>A0A7X0SG61_9BACL</name>
<evidence type="ECO:0000256" key="1">
    <source>
        <dbReference type="ARBA" id="ARBA00006291"/>
    </source>
</evidence>
<comment type="similarity">
    <text evidence="1 6">Belongs to the MinC family.</text>
</comment>
<dbReference type="PANTHER" id="PTHR34108:SF1">
    <property type="entry name" value="SEPTUM SITE-DETERMINING PROTEIN MINC"/>
    <property type="match status" value="1"/>
</dbReference>
<dbReference type="Pfam" id="PF03775">
    <property type="entry name" value="MinC_C"/>
    <property type="match status" value="1"/>
</dbReference>
<feature type="domain" description="Septum site-determining protein MinC N-terminal" evidence="8">
    <location>
        <begin position="28"/>
        <end position="104"/>
    </location>
</feature>
<evidence type="ECO:0000259" key="8">
    <source>
        <dbReference type="Pfam" id="PF22642"/>
    </source>
</evidence>
<dbReference type="SUPFAM" id="SSF63848">
    <property type="entry name" value="Cell-division inhibitor MinC, C-terminal domain"/>
    <property type="match status" value="1"/>
</dbReference>
<comment type="function">
    <text evidence="6">Cell division inhibitor that blocks the formation of polar Z ring septums. Rapidly oscillates between the poles of the cell to destabilize FtsZ filaments that have formed before they mature into polar Z rings. Prevents FtsZ polymerization.</text>
</comment>
<dbReference type="InterPro" id="IPR005526">
    <property type="entry name" value="Septum_form_inhib_MinC_C"/>
</dbReference>
<evidence type="ECO:0000259" key="7">
    <source>
        <dbReference type="Pfam" id="PF03775"/>
    </source>
</evidence>
<organism evidence="9 10">
    <name type="scientific">Cohnella zeiphila</name>
    <dbReference type="NCBI Taxonomy" id="2761120"/>
    <lineage>
        <taxon>Bacteria</taxon>
        <taxon>Bacillati</taxon>
        <taxon>Bacillota</taxon>
        <taxon>Bacilli</taxon>
        <taxon>Bacillales</taxon>
        <taxon>Paenibacillaceae</taxon>
        <taxon>Cohnella</taxon>
    </lineage>
</organism>
<proteinExistence type="inferred from homology"/>
<evidence type="ECO:0000256" key="5">
    <source>
        <dbReference type="ARBA" id="ARBA00046874"/>
    </source>
</evidence>
<gene>
    <name evidence="6" type="primary">minC</name>
    <name evidence="9" type="ORF">H7C18_00205</name>
</gene>
<dbReference type="InterPro" id="IPR016098">
    <property type="entry name" value="CAP/MinC_C"/>
</dbReference>
<dbReference type="Gene3D" id="3.30.160.540">
    <property type="match status" value="1"/>
</dbReference>
<reference evidence="9 10" key="1">
    <citation type="submission" date="2020-08" db="EMBL/GenBank/DDBJ databases">
        <title>Cohnella phylogeny.</title>
        <authorList>
            <person name="Dunlap C."/>
        </authorList>
    </citation>
    <scope>NUCLEOTIDE SEQUENCE [LARGE SCALE GENOMIC DNA]</scope>
    <source>
        <strain evidence="9 10">CBP 2801</strain>
    </source>
</reference>
<dbReference type="AlphaFoldDB" id="A0A7X0SG61"/>
<accession>A0A7X0SG61</accession>
<keyword evidence="10" id="KW-1185">Reference proteome</keyword>
<dbReference type="Proteomes" id="UP000564644">
    <property type="component" value="Unassembled WGS sequence"/>
</dbReference>
<dbReference type="HAMAP" id="MF_00267">
    <property type="entry name" value="MinC"/>
    <property type="match status" value="1"/>
</dbReference>
<evidence type="ECO:0000256" key="3">
    <source>
        <dbReference type="ARBA" id="ARBA00023210"/>
    </source>
</evidence>
<protein>
    <recommendedName>
        <fullName evidence="6">Probable septum site-determining protein MinC</fullName>
    </recommendedName>
</protein>
<dbReference type="InterPro" id="IPR036145">
    <property type="entry name" value="MinC_C_sf"/>
</dbReference>
<keyword evidence="2 6" id="KW-0132">Cell division</keyword>
<dbReference type="GO" id="GO:1901891">
    <property type="term" value="P:regulation of cell septum assembly"/>
    <property type="evidence" value="ECO:0007669"/>
    <property type="project" value="InterPro"/>
</dbReference>
<comment type="caution">
    <text evidence="9">The sequence shown here is derived from an EMBL/GenBank/DDBJ whole genome shotgun (WGS) entry which is preliminary data.</text>
</comment>
<keyword evidence="3 6" id="KW-0717">Septation</keyword>
<comment type="subunit">
    <text evidence="5 6">Interacts with MinD and FtsZ.</text>
</comment>
<evidence type="ECO:0000256" key="4">
    <source>
        <dbReference type="ARBA" id="ARBA00023306"/>
    </source>
</evidence>
<evidence type="ECO:0000313" key="10">
    <source>
        <dbReference type="Proteomes" id="UP000564644"/>
    </source>
</evidence>
<evidence type="ECO:0000256" key="6">
    <source>
        <dbReference type="HAMAP-Rule" id="MF_00267"/>
    </source>
</evidence>
<dbReference type="GO" id="GO:0000917">
    <property type="term" value="P:division septum assembly"/>
    <property type="evidence" value="ECO:0007669"/>
    <property type="project" value="UniProtKB-KW"/>
</dbReference>
<feature type="domain" description="Septum formation inhibitor MinC C-terminal" evidence="7">
    <location>
        <begin position="125"/>
        <end position="215"/>
    </location>
</feature>